<dbReference type="RefSeq" id="WP_064747696.1">
    <property type="nucleotide sequence ID" value="NZ_JBANDL010000002.1"/>
</dbReference>
<comment type="caution">
    <text evidence="3">The sequence shown here is derived from an EMBL/GenBank/DDBJ whole genome shotgun (WGS) entry which is preliminary data.</text>
</comment>
<evidence type="ECO:0000313" key="4">
    <source>
        <dbReference type="Proteomes" id="UP001387215"/>
    </source>
</evidence>
<reference evidence="3 4" key="1">
    <citation type="submission" date="2024-02" db="EMBL/GenBank/DDBJ databases">
        <title>Lysobacter Genome Sequencing and Mining.</title>
        <authorList>
            <person name="Bierman J."/>
            <person name="Walker M.C."/>
        </authorList>
    </citation>
    <scope>NUCLEOTIDE SEQUENCE [LARGE SCALE GENOMIC DNA]</scope>
    <source>
        <strain evidence="3 4">PB6250</strain>
    </source>
</reference>
<name>A0ABU8CY90_9GAMM</name>
<dbReference type="InterPro" id="IPR018712">
    <property type="entry name" value="Tle1-like_cat"/>
</dbReference>
<keyword evidence="4" id="KW-1185">Reference proteome</keyword>
<dbReference type="PANTHER" id="PTHR33840:SF1">
    <property type="entry name" value="TLE1 PHOSPHOLIPASE DOMAIN-CONTAINING PROTEIN"/>
    <property type="match status" value="1"/>
</dbReference>
<dbReference type="EMBL" id="JBANDL010000002">
    <property type="protein sequence ID" value="MEI2453744.1"/>
    <property type="molecule type" value="Genomic_DNA"/>
</dbReference>
<evidence type="ECO:0000313" key="3">
    <source>
        <dbReference type="EMBL" id="MEI2453744.1"/>
    </source>
</evidence>
<protein>
    <submittedName>
        <fullName evidence="3">DUF2235 domain-containing protein</fullName>
    </submittedName>
</protein>
<dbReference type="Pfam" id="PF09994">
    <property type="entry name" value="T6SS_Tle1-like_cat"/>
    <property type="match status" value="1"/>
</dbReference>
<feature type="domain" description="T6SS Phospholipase effector Tle1-like catalytic" evidence="2">
    <location>
        <begin position="38"/>
        <end position="162"/>
    </location>
</feature>
<evidence type="ECO:0000256" key="1">
    <source>
        <dbReference type="SAM" id="MobiDB-lite"/>
    </source>
</evidence>
<feature type="region of interest" description="Disordered" evidence="1">
    <location>
        <begin position="276"/>
        <end position="315"/>
    </location>
</feature>
<organism evidence="3 4">
    <name type="scientific">Lysobacter firmicutimachus</name>
    <dbReference type="NCBI Taxonomy" id="1792846"/>
    <lineage>
        <taxon>Bacteria</taxon>
        <taxon>Pseudomonadati</taxon>
        <taxon>Pseudomonadota</taxon>
        <taxon>Gammaproteobacteria</taxon>
        <taxon>Lysobacterales</taxon>
        <taxon>Lysobacteraceae</taxon>
        <taxon>Lysobacter</taxon>
    </lineage>
</organism>
<dbReference type="Proteomes" id="UP001387215">
    <property type="component" value="Unassembled WGS sequence"/>
</dbReference>
<gene>
    <name evidence="3" type="ORF">V2J18_03525</name>
</gene>
<accession>A0ABU8CY90</accession>
<sequence length="475" mass="52002">MSWVPQAEDLALYDAAREEMLGLRIPLFLQPDGVNERMFVAAFDGTGNDVAQQPDAPTNIAAIARQIEVRDDPRIVVSYLAGPGTQSSARERVRDKLTGSTYGARIDEMYARFARQARAWIEEDPAAKIRLVTIGFSRGAVQAAGFAVLVGERGVTARNGQQLRKPADVPQAIGLFDPVAAGTPQKNDRRLPDTVVSGFQLQSRDEERIDFPLNPILPPGLTENGRFLSVVLPGSHSDVGGGYAGGGLEAQAGDLMIDYLNGLSAVPFLARRSVPLDDASNRPHQEELVPGSGDWRRTKGNRQLDGGRDKNLAPPDMYRDGSLTWWGKPRMQDRRYVYNTGAWPLEGERRNDTKAGLQYRFIDPFRGPPTVAPRRRRGNAVDLLLQSMQKAATLRDENGLVNLFDGERVRLAAFAAWVAASAGMTRIDRMRLEGPTEVVIEQNVDGQGSAGFDFDRAVRTPVEDSNAALQNALDG</sequence>
<evidence type="ECO:0000259" key="2">
    <source>
        <dbReference type="Pfam" id="PF09994"/>
    </source>
</evidence>
<proteinExistence type="predicted"/>
<dbReference type="PANTHER" id="PTHR33840">
    <property type="match status" value="1"/>
</dbReference>